<organism evidence="3 4">
    <name type="scientific">Undibacter mobilis</name>
    <dbReference type="NCBI Taxonomy" id="2292256"/>
    <lineage>
        <taxon>Bacteria</taxon>
        <taxon>Pseudomonadati</taxon>
        <taxon>Pseudomonadota</taxon>
        <taxon>Alphaproteobacteria</taxon>
        <taxon>Hyphomicrobiales</taxon>
        <taxon>Nitrobacteraceae</taxon>
        <taxon>Undibacter</taxon>
    </lineage>
</organism>
<evidence type="ECO:0000256" key="1">
    <source>
        <dbReference type="PROSITE-ProRule" id="PRU00339"/>
    </source>
</evidence>
<keyword evidence="1" id="KW-0802">TPR repeat</keyword>
<reference evidence="4" key="1">
    <citation type="submission" date="2018-08" db="EMBL/GenBank/DDBJ databases">
        <authorList>
            <person name="Kim S.-J."/>
            <person name="Jung G.-Y."/>
        </authorList>
    </citation>
    <scope>NUCLEOTIDE SEQUENCE [LARGE SCALE GENOMIC DNA]</scope>
    <source>
        <strain evidence="4">GY_H</strain>
    </source>
</reference>
<keyword evidence="4" id="KW-1185">Reference proteome</keyword>
<keyword evidence="2" id="KW-0732">Signal</keyword>
<dbReference type="Pfam" id="PF13174">
    <property type="entry name" value="TPR_6"/>
    <property type="match status" value="1"/>
</dbReference>
<evidence type="ECO:0000256" key="2">
    <source>
        <dbReference type="SAM" id="SignalP"/>
    </source>
</evidence>
<comment type="caution">
    <text evidence="3">The sequence shown here is derived from an EMBL/GenBank/DDBJ whole genome shotgun (WGS) entry which is preliminary data.</text>
</comment>
<name>A0A371B8K8_9BRAD</name>
<dbReference type="OrthoDB" id="8445347at2"/>
<dbReference type="AlphaFoldDB" id="A0A371B8K8"/>
<dbReference type="EMBL" id="QRGO01000001">
    <property type="protein sequence ID" value="RDV03900.1"/>
    <property type="molecule type" value="Genomic_DNA"/>
</dbReference>
<evidence type="ECO:0000313" key="4">
    <source>
        <dbReference type="Proteomes" id="UP000263993"/>
    </source>
</evidence>
<feature type="chain" id="PRO_5016935876" evidence="2">
    <location>
        <begin position="20"/>
        <end position="189"/>
    </location>
</feature>
<dbReference type="InterPro" id="IPR019734">
    <property type="entry name" value="TPR_rpt"/>
</dbReference>
<dbReference type="Gene3D" id="1.25.40.10">
    <property type="entry name" value="Tetratricopeptide repeat domain"/>
    <property type="match status" value="1"/>
</dbReference>
<dbReference type="PROSITE" id="PS50005">
    <property type="entry name" value="TPR"/>
    <property type="match status" value="1"/>
</dbReference>
<proteinExistence type="predicted"/>
<dbReference type="PROSITE" id="PS51257">
    <property type="entry name" value="PROKAR_LIPOPROTEIN"/>
    <property type="match status" value="1"/>
</dbReference>
<accession>A0A371B8K8</accession>
<evidence type="ECO:0000313" key="3">
    <source>
        <dbReference type="EMBL" id="RDV03900.1"/>
    </source>
</evidence>
<dbReference type="SMART" id="SM00028">
    <property type="entry name" value="TPR"/>
    <property type="match status" value="3"/>
</dbReference>
<dbReference type="SUPFAM" id="SSF48452">
    <property type="entry name" value="TPR-like"/>
    <property type="match status" value="1"/>
</dbReference>
<protein>
    <submittedName>
        <fullName evidence="3">Tetratricopeptide repeat protein</fullName>
    </submittedName>
</protein>
<dbReference type="InterPro" id="IPR011990">
    <property type="entry name" value="TPR-like_helical_dom_sf"/>
</dbReference>
<feature type="repeat" description="TPR" evidence="1">
    <location>
        <begin position="67"/>
        <end position="100"/>
    </location>
</feature>
<gene>
    <name evidence="3" type="ORF">DXH78_04445</name>
</gene>
<dbReference type="Proteomes" id="UP000263993">
    <property type="component" value="Unassembled WGS sequence"/>
</dbReference>
<sequence>MRQVFGRLVLAACVSLVLAGCNTVGDSFSDAGEKAGADAFAAATPQDETTAPFGEPTPAGRLLGADPADDLATGKAYFRATNYGMAEKHFRRAVEQHPNDAEAWLDLAASYDHLKRFDLADRAYGQAIRLAGPKVEIINNQGYSYMLRGDTARARQKLEEARRRAPGNTYVLSNLRLLEESARRAKAIE</sequence>
<dbReference type="Pfam" id="PF13432">
    <property type="entry name" value="TPR_16"/>
    <property type="match status" value="1"/>
</dbReference>
<feature type="signal peptide" evidence="2">
    <location>
        <begin position="1"/>
        <end position="19"/>
    </location>
</feature>